<protein>
    <submittedName>
        <fullName evidence="3">Class I SAM-dependent methyltransferase</fullName>
    </submittedName>
</protein>
<dbReference type="Gene3D" id="3.40.50.150">
    <property type="entry name" value="Vaccinia Virus protein VP39"/>
    <property type="match status" value="1"/>
</dbReference>
<proteinExistence type="predicted"/>
<accession>A0A7V6DQD3</accession>
<dbReference type="SUPFAM" id="SSF53335">
    <property type="entry name" value="S-adenosyl-L-methionine-dependent methyltransferases"/>
    <property type="match status" value="1"/>
</dbReference>
<name>A0A7V6DQD3_9BACT</name>
<dbReference type="GO" id="GO:0032259">
    <property type="term" value="P:methylation"/>
    <property type="evidence" value="ECO:0007669"/>
    <property type="project" value="UniProtKB-KW"/>
</dbReference>
<dbReference type="InterPro" id="IPR029063">
    <property type="entry name" value="SAM-dependent_MTases_sf"/>
</dbReference>
<dbReference type="EMBL" id="DTGR01000161">
    <property type="protein sequence ID" value="HHS30056.1"/>
    <property type="molecule type" value="Genomic_DNA"/>
</dbReference>
<dbReference type="AlphaFoldDB" id="A0A7V6DQD3"/>
<dbReference type="Pfam" id="PF08241">
    <property type="entry name" value="Methyltransf_11"/>
    <property type="match status" value="1"/>
</dbReference>
<evidence type="ECO:0000313" key="3">
    <source>
        <dbReference type="EMBL" id="HHS30056.1"/>
    </source>
</evidence>
<evidence type="ECO:0000256" key="1">
    <source>
        <dbReference type="SAM" id="MobiDB-lite"/>
    </source>
</evidence>
<gene>
    <name evidence="3" type="ORF">ENV52_10200</name>
</gene>
<feature type="region of interest" description="Disordered" evidence="1">
    <location>
        <begin position="1"/>
        <end position="83"/>
    </location>
</feature>
<sequence length="320" mass="35099">MLRRTYPAPAPAGAPAAGLSRRPLIYRADPGGNRKTGPLGGPGKELLAPPGHGPGTGHRQEHPAPQDQALRSHSPGRRGGLRGGAVALSFDSQAASYDRWYATPLGHLVDRVEKEAIFALLPDLHGRLVLEVGCGTGNISLELARKGARLVGLDVSGPMLAAAQEKARQRHVPLAWIRGEAAALPFPQDQFDGVISILALDFMADRLRAVGEMVRVLRPGGFLLLALLNRYSLWTLKRLLKAWSRPSLWREVRFISPGELQRLLLSTRNLDEISQRQAVFFPPLPVPRLLRYYPFLERLGRTLRLPCGAFLVAAARKRAF</sequence>
<keyword evidence="3" id="KW-0489">Methyltransferase</keyword>
<feature type="domain" description="Methyltransferase type 11" evidence="2">
    <location>
        <begin position="130"/>
        <end position="224"/>
    </location>
</feature>
<dbReference type="InterPro" id="IPR013216">
    <property type="entry name" value="Methyltransf_11"/>
</dbReference>
<keyword evidence="3" id="KW-0808">Transferase</keyword>
<dbReference type="PANTHER" id="PTHR43591">
    <property type="entry name" value="METHYLTRANSFERASE"/>
    <property type="match status" value="1"/>
</dbReference>
<dbReference type="CDD" id="cd02440">
    <property type="entry name" value="AdoMet_MTases"/>
    <property type="match status" value="1"/>
</dbReference>
<dbReference type="GO" id="GO:0008757">
    <property type="term" value="F:S-adenosylmethionine-dependent methyltransferase activity"/>
    <property type="evidence" value="ECO:0007669"/>
    <property type="project" value="InterPro"/>
</dbReference>
<reference evidence="3" key="1">
    <citation type="journal article" date="2020" name="mSystems">
        <title>Genome- and Community-Level Interaction Insights into Carbon Utilization and Element Cycling Functions of Hydrothermarchaeota in Hydrothermal Sediment.</title>
        <authorList>
            <person name="Zhou Z."/>
            <person name="Liu Y."/>
            <person name="Xu W."/>
            <person name="Pan J."/>
            <person name="Luo Z.H."/>
            <person name="Li M."/>
        </authorList>
    </citation>
    <scope>NUCLEOTIDE SEQUENCE [LARGE SCALE GENOMIC DNA]</scope>
    <source>
        <strain evidence="3">SpSt-767</strain>
    </source>
</reference>
<evidence type="ECO:0000259" key="2">
    <source>
        <dbReference type="Pfam" id="PF08241"/>
    </source>
</evidence>
<comment type="caution">
    <text evidence="3">The sequence shown here is derived from an EMBL/GenBank/DDBJ whole genome shotgun (WGS) entry which is preliminary data.</text>
</comment>
<organism evidence="3">
    <name type="scientific">Desulfobacca acetoxidans</name>
    <dbReference type="NCBI Taxonomy" id="60893"/>
    <lineage>
        <taxon>Bacteria</taxon>
        <taxon>Pseudomonadati</taxon>
        <taxon>Thermodesulfobacteriota</taxon>
        <taxon>Desulfobaccia</taxon>
        <taxon>Desulfobaccales</taxon>
        <taxon>Desulfobaccaceae</taxon>
        <taxon>Desulfobacca</taxon>
    </lineage>
</organism>